<dbReference type="PIRSF" id="PIRSF036406">
    <property type="entry name" value="Hept_kin"/>
    <property type="match status" value="1"/>
</dbReference>
<reference evidence="8 9" key="1">
    <citation type="submission" date="2018-04" db="EMBL/GenBank/DDBJ databases">
        <authorList>
            <person name="Go L.Y."/>
            <person name="Mitchell J.A."/>
        </authorList>
    </citation>
    <scope>NUCLEOTIDE SEQUENCE [LARGE SCALE GENOMIC DNA]</scope>
    <source>
        <strain evidence="8">ULC066bin1</strain>
    </source>
</reference>
<sequence length="359" mass="40231">MIISRTPFRISFFGGGTDYPGWYRQHGGAVLASTIDKYCYLSCRYLPPFFEHRIRVVYSKIESCQTAAEISHPSVREILQYLKIERGIEIHHDGDLPARSGMGSSSAFTVGLLNALYSLTGRMPSKSQLAKESIYVEQERLQETVGSQDQVLAAYGGFNHVNFLSNGEISVRPITIAPARIEELNSHLMLFYTGIKRTASDIATSYVNDIESKKRQLRIMKDLVDESVSILSNNHDLHGFGELLHEAWQTKRSLSEKVSNAQVDELYEHARNAGAIGGKLTGAGGGGFLLLFVPPEKQAIVREQLKNLIYVPFKFEFSGSQIIFFEPQQDYSALDQIRSEQTVVPFRELNPHDSFIAMG</sequence>
<keyword evidence="2" id="KW-0547">Nucleotide-binding</keyword>
<dbReference type="SUPFAM" id="SSF54211">
    <property type="entry name" value="Ribosomal protein S5 domain 2-like"/>
    <property type="match status" value="1"/>
</dbReference>
<dbReference type="EMBL" id="QBML01000011">
    <property type="protein sequence ID" value="PZO41455.1"/>
    <property type="molecule type" value="Genomic_DNA"/>
</dbReference>
<dbReference type="InterPro" id="IPR036554">
    <property type="entry name" value="GHMP_kinase_C_sf"/>
</dbReference>
<dbReference type="Proteomes" id="UP000249467">
    <property type="component" value="Unassembled WGS sequence"/>
</dbReference>
<evidence type="ECO:0000256" key="4">
    <source>
        <dbReference type="ARBA" id="ARBA00022840"/>
    </source>
</evidence>
<dbReference type="PRINTS" id="PR00960">
    <property type="entry name" value="LMBPPROTEIN"/>
</dbReference>
<dbReference type="PANTHER" id="PTHR32463:SF0">
    <property type="entry name" value="L-FUCOSE KINASE"/>
    <property type="match status" value="1"/>
</dbReference>
<dbReference type="InterPro" id="IPR013750">
    <property type="entry name" value="GHMP_kinase_C_dom"/>
</dbReference>
<feature type="domain" description="GHMP kinase N-terminal" evidence="6">
    <location>
        <begin position="78"/>
        <end position="157"/>
    </location>
</feature>
<reference evidence="8 9" key="2">
    <citation type="submission" date="2018-06" db="EMBL/GenBank/DDBJ databases">
        <title>Metagenomic assembly of (sub)arctic Cyanobacteria and their associated microbiome from non-axenic cultures.</title>
        <authorList>
            <person name="Baurain D."/>
        </authorList>
    </citation>
    <scope>NUCLEOTIDE SEQUENCE [LARGE SCALE GENOMIC DNA]</scope>
    <source>
        <strain evidence="8">ULC066bin1</strain>
    </source>
</reference>
<dbReference type="InterPro" id="IPR001174">
    <property type="entry name" value="HddA/FKP"/>
</dbReference>
<evidence type="ECO:0000256" key="2">
    <source>
        <dbReference type="ARBA" id="ARBA00022741"/>
    </source>
</evidence>
<feature type="domain" description="GHMP kinase C-terminal" evidence="7">
    <location>
        <begin position="234"/>
        <end position="307"/>
    </location>
</feature>
<evidence type="ECO:0000256" key="5">
    <source>
        <dbReference type="ARBA" id="ARBA00038121"/>
    </source>
</evidence>
<gene>
    <name evidence="8" type="ORF">DCF19_09635</name>
</gene>
<evidence type="ECO:0000313" key="8">
    <source>
        <dbReference type="EMBL" id="PZO41455.1"/>
    </source>
</evidence>
<keyword evidence="1" id="KW-0808">Transferase</keyword>
<dbReference type="Pfam" id="PF08544">
    <property type="entry name" value="GHMP_kinases_C"/>
    <property type="match status" value="1"/>
</dbReference>
<dbReference type="GO" id="GO:0005524">
    <property type="term" value="F:ATP binding"/>
    <property type="evidence" value="ECO:0007669"/>
    <property type="project" value="UniProtKB-KW"/>
</dbReference>
<dbReference type="AlphaFoldDB" id="A0A2W4Y364"/>
<dbReference type="SUPFAM" id="SSF55060">
    <property type="entry name" value="GHMP Kinase, C-terminal domain"/>
    <property type="match status" value="1"/>
</dbReference>
<dbReference type="InterPro" id="IPR052203">
    <property type="entry name" value="GHMP_Kinase-Related"/>
</dbReference>
<dbReference type="GO" id="GO:0042352">
    <property type="term" value="P:GDP-L-fucose salvage"/>
    <property type="evidence" value="ECO:0007669"/>
    <property type="project" value="TreeGrafter"/>
</dbReference>
<proteinExistence type="inferred from homology"/>
<dbReference type="InterPro" id="IPR006204">
    <property type="entry name" value="GHMP_kinase_N_dom"/>
</dbReference>
<evidence type="ECO:0000256" key="3">
    <source>
        <dbReference type="ARBA" id="ARBA00022777"/>
    </source>
</evidence>
<comment type="caution">
    <text evidence="8">The sequence shown here is derived from an EMBL/GenBank/DDBJ whole genome shotgun (WGS) entry which is preliminary data.</text>
</comment>
<name>A0A2W4Y364_9CYAN</name>
<evidence type="ECO:0000259" key="6">
    <source>
        <dbReference type="Pfam" id="PF00288"/>
    </source>
</evidence>
<evidence type="ECO:0000259" key="7">
    <source>
        <dbReference type="Pfam" id="PF08544"/>
    </source>
</evidence>
<evidence type="ECO:0000313" key="9">
    <source>
        <dbReference type="Proteomes" id="UP000249467"/>
    </source>
</evidence>
<organism evidence="8 9">
    <name type="scientific">Pseudanabaena frigida</name>
    <dbReference type="NCBI Taxonomy" id="945775"/>
    <lineage>
        <taxon>Bacteria</taxon>
        <taxon>Bacillati</taxon>
        <taxon>Cyanobacteriota</taxon>
        <taxon>Cyanophyceae</taxon>
        <taxon>Pseudanabaenales</taxon>
        <taxon>Pseudanabaenaceae</taxon>
        <taxon>Pseudanabaena</taxon>
    </lineage>
</organism>
<evidence type="ECO:0000256" key="1">
    <source>
        <dbReference type="ARBA" id="ARBA00022679"/>
    </source>
</evidence>
<dbReference type="InterPro" id="IPR020568">
    <property type="entry name" value="Ribosomal_Su5_D2-typ_SF"/>
</dbReference>
<comment type="similarity">
    <text evidence="5">Belongs to the GHMP kinase family.</text>
</comment>
<keyword evidence="3 8" id="KW-0418">Kinase</keyword>
<protein>
    <submittedName>
        <fullName evidence="8">Kinase</fullName>
    </submittedName>
</protein>
<dbReference type="Gene3D" id="3.30.230.120">
    <property type="match status" value="1"/>
</dbReference>
<dbReference type="Pfam" id="PF00288">
    <property type="entry name" value="GHMP_kinases_N"/>
    <property type="match status" value="1"/>
</dbReference>
<accession>A0A2W4Y364</accession>
<dbReference type="InterPro" id="IPR014606">
    <property type="entry name" value="Heptose_7-P_kinase"/>
</dbReference>
<dbReference type="PANTHER" id="PTHR32463">
    <property type="entry name" value="L-FUCOSE KINASE"/>
    <property type="match status" value="1"/>
</dbReference>
<keyword evidence="4" id="KW-0067">ATP-binding</keyword>
<dbReference type="GO" id="GO:0050201">
    <property type="term" value="F:fucokinase activity"/>
    <property type="evidence" value="ECO:0007669"/>
    <property type="project" value="TreeGrafter"/>
</dbReference>